<protein>
    <recommendedName>
        <fullName evidence="4">DUF4239 domain-containing protein</fullName>
    </recommendedName>
</protein>
<keyword evidence="1" id="KW-0472">Membrane</keyword>
<proteinExistence type="predicted"/>
<feature type="transmembrane region" description="Helical" evidence="1">
    <location>
        <begin position="177"/>
        <end position="198"/>
    </location>
</feature>
<feature type="transmembrane region" description="Helical" evidence="1">
    <location>
        <begin position="39"/>
        <end position="61"/>
    </location>
</feature>
<feature type="transmembrane region" description="Helical" evidence="1">
    <location>
        <begin position="204"/>
        <end position="225"/>
    </location>
</feature>
<keyword evidence="1" id="KW-0812">Transmembrane</keyword>
<dbReference type="Proteomes" id="UP001595923">
    <property type="component" value="Unassembled WGS sequence"/>
</dbReference>
<organism evidence="2 3">
    <name type="scientific">Nocardiopsis mangrovi</name>
    <dbReference type="NCBI Taxonomy" id="1179818"/>
    <lineage>
        <taxon>Bacteria</taxon>
        <taxon>Bacillati</taxon>
        <taxon>Actinomycetota</taxon>
        <taxon>Actinomycetes</taxon>
        <taxon>Streptosporangiales</taxon>
        <taxon>Nocardiopsidaceae</taxon>
        <taxon>Nocardiopsis</taxon>
    </lineage>
</organism>
<accession>A0ABV9E034</accession>
<comment type="caution">
    <text evidence="2">The sequence shown here is derived from an EMBL/GenBank/DDBJ whole genome shotgun (WGS) entry which is preliminary data.</text>
</comment>
<evidence type="ECO:0008006" key="4">
    <source>
        <dbReference type="Google" id="ProtNLM"/>
    </source>
</evidence>
<dbReference type="EMBL" id="JBHSFQ010000016">
    <property type="protein sequence ID" value="MFC4563595.1"/>
    <property type="molecule type" value="Genomic_DNA"/>
</dbReference>
<reference evidence="3" key="1">
    <citation type="journal article" date="2019" name="Int. J. Syst. Evol. Microbiol.">
        <title>The Global Catalogue of Microorganisms (GCM) 10K type strain sequencing project: providing services to taxonomists for standard genome sequencing and annotation.</title>
        <authorList>
            <consortium name="The Broad Institute Genomics Platform"/>
            <consortium name="The Broad Institute Genome Sequencing Center for Infectious Disease"/>
            <person name="Wu L."/>
            <person name="Ma J."/>
        </authorList>
    </citation>
    <scope>NUCLEOTIDE SEQUENCE [LARGE SCALE GENOMIC DNA]</scope>
    <source>
        <strain evidence="3">XZYJ18</strain>
    </source>
</reference>
<sequence>MTLSLILVVFVLVLLLIAGVVVARKVGISTDDSDGAIGILIVPCVLSIFLVAMAMGLVIGWEGNQSAAGIDTDEAAAATALYWSTSALPAENGDRIRADLRDYVETTIESDWPRMRQRSLSPDGDAALDRLRASVNAVPTDDPVVALDRFTARDEAGRLAEMRVQRGDAAASEIPRVITIAATISGLAVVVLPFGMGVRGSRARVFWAVLNLVFVAATVVMLLYLDNPYAGVLAIGPESMEDALAGFDRIDASMPGD</sequence>
<name>A0ABV9E034_9ACTN</name>
<keyword evidence="3" id="KW-1185">Reference proteome</keyword>
<evidence type="ECO:0000313" key="2">
    <source>
        <dbReference type="EMBL" id="MFC4563595.1"/>
    </source>
</evidence>
<evidence type="ECO:0000313" key="3">
    <source>
        <dbReference type="Proteomes" id="UP001595923"/>
    </source>
</evidence>
<evidence type="ECO:0000256" key="1">
    <source>
        <dbReference type="SAM" id="Phobius"/>
    </source>
</evidence>
<gene>
    <name evidence="2" type="ORF">ACFO4E_17140</name>
</gene>
<dbReference type="Pfam" id="PF14023">
    <property type="entry name" value="Bestrophin-like"/>
    <property type="match status" value="1"/>
</dbReference>
<keyword evidence="1" id="KW-1133">Transmembrane helix</keyword>
<dbReference type="RefSeq" id="WP_378576034.1">
    <property type="nucleotide sequence ID" value="NZ_JBHSFQ010000016.1"/>
</dbReference>
<dbReference type="InterPro" id="IPR025333">
    <property type="entry name" value="DUF4239"/>
</dbReference>